<comment type="subunit">
    <text evidence="2">Heterotetramer consisting of two non-identical subunits: a beta subunit (TrpG) and a large alpha subunit (TrpE).</text>
</comment>
<dbReference type="PANTHER" id="PTHR11236">
    <property type="entry name" value="AMINOBENZOATE/ANTHRANILATE SYNTHASE"/>
    <property type="match status" value="1"/>
</dbReference>
<dbReference type="PANTHER" id="PTHR11236:SF48">
    <property type="entry name" value="ISOCHORISMATE SYNTHASE MENF"/>
    <property type="match status" value="1"/>
</dbReference>
<dbReference type="GO" id="GO:0004049">
    <property type="term" value="F:anthranilate synthase activity"/>
    <property type="evidence" value="ECO:0007669"/>
    <property type="project" value="UniProtKB-EC"/>
</dbReference>
<evidence type="ECO:0000259" key="11">
    <source>
        <dbReference type="Pfam" id="PF04715"/>
    </source>
</evidence>
<dbReference type="STRING" id="290397.Adeh_4052"/>
<reference evidence="12 13" key="1">
    <citation type="submission" date="2006-01" db="EMBL/GenBank/DDBJ databases">
        <title>Complete sequence of Anaeromyxobacter dehalogenans 2CP-C.</title>
        <authorList>
            <consortium name="US DOE Joint Genome Institute"/>
            <person name="Copeland A."/>
            <person name="Lucas S."/>
            <person name="Lapidus A."/>
            <person name="Barry K."/>
            <person name="Detter J.C."/>
            <person name="Glavina T."/>
            <person name="Hammon N."/>
            <person name="Israni S."/>
            <person name="Pitluck S."/>
            <person name="Brettin T."/>
            <person name="Bruce D."/>
            <person name="Han C."/>
            <person name="Tapia R."/>
            <person name="Gilna P."/>
            <person name="Kiss H."/>
            <person name="Schmutz J."/>
            <person name="Larimer F."/>
            <person name="Land M."/>
            <person name="Kyrpides N."/>
            <person name="Anderson I."/>
            <person name="Sanford R.A."/>
            <person name="Ritalahti K.M."/>
            <person name="Thomas H.S."/>
            <person name="Kirby J.R."/>
            <person name="Zhulin I.B."/>
            <person name="Loeffler F.E."/>
            <person name="Richardson P."/>
        </authorList>
    </citation>
    <scope>NUCLEOTIDE SEQUENCE [LARGE SCALE GENOMIC DNA]</scope>
    <source>
        <strain evidence="12 13">2CP-C</strain>
    </source>
</reference>
<proteinExistence type="predicted"/>
<keyword evidence="4" id="KW-0479">Metal-binding</keyword>
<comment type="catalytic activity">
    <reaction evidence="8">
        <text>chorismate + L-glutamine = anthranilate + pyruvate + L-glutamate + H(+)</text>
        <dbReference type="Rhea" id="RHEA:21732"/>
        <dbReference type="ChEBI" id="CHEBI:15361"/>
        <dbReference type="ChEBI" id="CHEBI:15378"/>
        <dbReference type="ChEBI" id="CHEBI:16567"/>
        <dbReference type="ChEBI" id="CHEBI:29748"/>
        <dbReference type="ChEBI" id="CHEBI:29985"/>
        <dbReference type="ChEBI" id="CHEBI:58359"/>
        <dbReference type="EC" id="4.1.3.27"/>
    </reaction>
</comment>
<accession>Q2IGV8</accession>
<evidence type="ECO:0000256" key="5">
    <source>
        <dbReference type="ARBA" id="ARBA00022842"/>
    </source>
</evidence>
<dbReference type="GO" id="GO:0046872">
    <property type="term" value="F:metal ion binding"/>
    <property type="evidence" value="ECO:0007669"/>
    <property type="project" value="UniProtKB-KW"/>
</dbReference>
<keyword evidence="5" id="KW-0460">Magnesium</keyword>
<sequence length="528" mass="57408">MRTTPDLQTFLSLCSPGRAVPVRVEIDADTETPVSAFLKLSRGERHAFLLESVEGGERSARFTFLGAAPRALLRWKLGDPGDPIAALRAALATHRAVRVPGVPRFSGGFMGHVSYDAVRLFEPRVPIAKADELGFPDVLLMDFDELVAFDNRRHSLHVICEVRCDEGDDPRALYADAVRRIRRRLAVLARPLSDRRPRRAGPPAVLAPRVRREAFEAAVRRAKEYVTAGDCQQIVLSQRFDAETSLPPFEIYRALRRVNPSPYLFFVKDGPRALVGSSPETLVKLEDGEVTLRPIAGTRRRGVDAAEDQALEAELRADPKENAEHVMLVDLGRNDVGRVSATGTVKVAALKTVERYSHVMHLVSEVRGRLAPGRTAVDVLRAGFPAGTLSGSPKVRAMEIIDALEPARRGPYGGAVGYFDRGGDMEMCIAIRTLLANGRRVSVQSGAGIVYDSDPAAEYQETVNKARAVFTAVAQAEARGLDAPPAAAPRRRAGARKAQAAPAAEARPRRAAGSRGRRAAPRGKGARR</sequence>
<dbReference type="KEGG" id="ade:Adeh_4052"/>
<dbReference type="Gene3D" id="3.60.120.10">
    <property type="entry name" value="Anthranilate synthase"/>
    <property type="match status" value="1"/>
</dbReference>
<dbReference type="InterPro" id="IPR019999">
    <property type="entry name" value="Anth_synth_I-like"/>
</dbReference>
<comment type="cofactor">
    <cofactor evidence="1">
        <name>Mg(2+)</name>
        <dbReference type="ChEBI" id="CHEBI:18420"/>
    </cofactor>
</comment>
<feature type="region of interest" description="Disordered" evidence="9">
    <location>
        <begin position="480"/>
        <end position="528"/>
    </location>
</feature>
<dbReference type="eggNOG" id="COG0147">
    <property type="taxonomic scope" value="Bacteria"/>
</dbReference>
<evidence type="ECO:0000313" key="12">
    <source>
        <dbReference type="EMBL" id="ABC83816.1"/>
    </source>
</evidence>
<dbReference type="InterPro" id="IPR015890">
    <property type="entry name" value="Chorismate_C"/>
</dbReference>
<comment type="function">
    <text evidence="7">Part of a heterotetrameric complex that catalyzes the two-step biosynthesis of anthranilate, an intermediate in the biosynthesis of L-tryptophan. In the first step, the glutamine-binding beta subunit (TrpG) of anthranilate synthase (AS) provides the glutamine amidotransferase activity which generates ammonia as a substrate that, along with chorismate, is used in the second step, catalyzed by the large alpha subunit of AS (TrpE) to produce anthranilate. In the absence of TrpG, TrpE can synthesize anthranilate directly from chorismate and high concentrations of ammonia.</text>
</comment>
<evidence type="ECO:0000256" key="1">
    <source>
        <dbReference type="ARBA" id="ARBA00001946"/>
    </source>
</evidence>
<dbReference type="GO" id="GO:0000162">
    <property type="term" value="P:L-tryptophan biosynthetic process"/>
    <property type="evidence" value="ECO:0007669"/>
    <property type="project" value="TreeGrafter"/>
</dbReference>
<dbReference type="InterPro" id="IPR005801">
    <property type="entry name" value="ADC_synthase"/>
</dbReference>
<dbReference type="AlphaFoldDB" id="Q2IGV8"/>
<dbReference type="PRINTS" id="PR00095">
    <property type="entry name" value="ANTSNTHASEI"/>
</dbReference>
<feature type="domain" description="Chorismate-utilising enzyme C-terminal" evidence="10">
    <location>
        <begin position="212"/>
        <end position="465"/>
    </location>
</feature>
<organism evidence="12 13">
    <name type="scientific">Anaeromyxobacter dehalogenans (strain 2CP-C)</name>
    <dbReference type="NCBI Taxonomy" id="290397"/>
    <lineage>
        <taxon>Bacteria</taxon>
        <taxon>Pseudomonadati</taxon>
        <taxon>Myxococcota</taxon>
        <taxon>Myxococcia</taxon>
        <taxon>Myxococcales</taxon>
        <taxon>Cystobacterineae</taxon>
        <taxon>Anaeromyxobacteraceae</taxon>
        <taxon>Anaeromyxobacter</taxon>
    </lineage>
</organism>
<evidence type="ECO:0000259" key="10">
    <source>
        <dbReference type="Pfam" id="PF00425"/>
    </source>
</evidence>
<evidence type="ECO:0000256" key="8">
    <source>
        <dbReference type="ARBA" id="ARBA00047683"/>
    </source>
</evidence>
<protein>
    <recommendedName>
        <fullName evidence="3">Anthranilate synthase component 1</fullName>
    </recommendedName>
</protein>
<name>Q2IGV8_ANADE</name>
<evidence type="ECO:0000256" key="7">
    <source>
        <dbReference type="ARBA" id="ARBA00025634"/>
    </source>
</evidence>
<dbReference type="EMBL" id="CP000251">
    <property type="protein sequence ID" value="ABC83816.1"/>
    <property type="molecule type" value="Genomic_DNA"/>
</dbReference>
<dbReference type="SUPFAM" id="SSF56322">
    <property type="entry name" value="ADC synthase"/>
    <property type="match status" value="1"/>
</dbReference>
<keyword evidence="6 12" id="KW-0456">Lyase</keyword>
<dbReference type="Pfam" id="PF00425">
    <property type="entry name" value="Chorismate_bind"/>
    <property type="match status" value="1"/>
</dbReference>
<gene>
    <name evidence="12" type="ordered locus">Adeh_4052</name>
</gene>
<evidence type="ECO:0000256" key="2">
    <source>
        <dbReference type="ARBA" id="ARBA00011575"/>
    </source>
</evidence>
<evidence type="ECO:0000256" key="3">
    <source>
        <dbReference type="ARBA" id="ARBA00020653"/>
    </source>
</evidence>
<evidence type="ECO:0000256" key="9">
    <source>
        <dbReference type="SAM" id="MobiDB-lite"/>
    </source>
</evidence>
<dbReference type="Pfam" id="PF04715">
    <property type="entry name" value="Anth_synt_I_N"/>
    <property type="match status" value="1"/>
</dbReference>
<feature type="domain" description="Anthranilate synthase component I N-terminal" evidence="11">
    <location>
        <begin position="29"/>
        <end position="158"/>
    </location>
</feature>
<evidence type="ECO:0000256" key="6">
    <source>
        <dbReference type="ARBA" id="ARBA00023239"/>
    </source>
</evidence>
<feature type="compositionally biased region" description="Basic residues" evidence="9">
    <location>
        <begin position="509"/>
        <end position="528"/>
    </location>
</feature>
<feature type="compositionally biased region" description="Low complexity" evidence="9">
    <location>
        <begin position="496"/>
        <end position="505"/>
    </location>
</feature>
<evidence type="ECO:0000256" key="4">
    <source>
        <dbReference type="ARBA" id="ARBA00022723"/>
    </source>
</evidence>
<dbReference type="InterPro" id="IPR006805">
    <property type="entry name" value="Anth_synth_I_N"/>
</dbReference>
<dbReference type="Proteomes" id="UP000001935">
    <property type="component" value="Chromosome"/>
</dbReference>
<evidence type="ECO:0000313" key="13">
    <source>
        <dbReference type="Proteomes" id="UP000001935"/>
    </source>
</evidence>
<dbReference type="HOGENOM" id="CLU_006493_9_3_7"/>